<reference evidence="2 3" key="1">
    <citation type="submission" date="2018-10" db="EMBL/GenBank/DDBJ databases">
        <title>Dokdonia luteus sp. nov., isolated from sea water.</title>
        <authorList>
            <person name="Zhou L.Y."/>
            <person name="Du Z.J."/>
        </authorList>
    </citation>
    <scope>NUCLEOTIDE SEQUENCE [LARGE SCALE GENOMIC DNA]</scope>
    <source>
        <strain evidence="2 3">SH27</strain>
    </source>
</reference>
<comment type="caution">
    <text evidence="2">The sequence shown here is derived from an EMBL/GenBank/DDBJ whole genome shotgun (WGS) entry which is preliminary data.</text>
</comment>
<name>A0A3M0G531_9FLAO</name>
<dbReference type="InterPro" id="IPR025393">
    <property type="entry name" value="DUF4301"/>
</dbReference>
<protein>
    <submittedName>
        <fullName evidence="2">DUF4301 family protein</fullName>
    </submittedName>
</protein>
<gene>
    <name evidence="2" type="ORF">EAX61_08900</name>
</gene>
<dbReference type="AlphaFoldDB" id="A0A3M0G531"/>
<organism evidence="2 3">
    <name type="scientific">Dokdonia sinensis</name>
    <dbReference type="NCBI Taxonomy" id="2479847"/>
    <lineage>
        <taxon>Bacteria</taxon>
        <taxon>Pseudomonadati</taxon>
        <taxon>Bacteroidota</taxon>
        <taxon>Flavobacteriia</taxon>
        <taxon>Flavobacteriales</taxon>
        <taxon>Flavobacteriaceae</taxon>
        <taxon>Dokdonia</taxon>
    </lineage>
</organism>
<dbReference type="InterPro" id="IPR029044">
    <property type="entry name" value="Nucleotide-diphossugar_trans"/>
</dbReference>
<feature type="domain" description="DUF4301" evidence="1">
    <location>
        <begin position="5"/>
        <end position="515"/>
    </location>
</feature>
<evidence type="ECO:0000313" key="2">
    <source>
        <dbReference type="EMBL" id="RMB59167.1"/>
    </source>
</evidence>
<sequence>MKLTTSDKEQLARKGISEETLDKQLAIFQTGIPFVNLQKPATIGNGIHKFSKEQEEELISLFESHRSSLNLLKFTPASGAATRMFKFLFQFLDDFNPEEQTVNAYINNKKAQDLRLFFVGLDSFPFYKEVRKKLVEVYGEEETDININRYRFVKMMLEKDGLDLGNQPKGLFPFHKYKRHNASAFEEHLFEGALYACNDGLSRLHFTISPQHKEKFEAAFKRAQSRIAKKTATRFDVTYSFQAESTDTVAVHPDNSIFRESGIDIHFRPGGHGALIKNLNEQDADIIFIKNIDNVVTYSFENEVARSKKILAGKLIGLQSRVFHFLKMMDESPKLSGEQIQDILQFLEDDFNLKLAVDFNKYAPENQVEYLREQLDRPIRVCGMVRNEGEPGGGPFWVKRESGRINLEIIESVQIDKKNKKQQEILQASTHFNPVDVVCGIKNYKSEKYDLLKFVDPKAGFISEKTVNGKPIKALEHPGLWNGAMAYWNTIFVEVPLITFNPVKTVNDLLKPAHQVK</sequence>
<dbReference type="Pfam" id="PF14134">
    <property type="entry name" value="DUF4301"/>
    <property type="match status" value="1"/>
</dbReference>
<dbReference type="EMBL" id="REFV01000007">
    <property type="protein sequence ID" value="RMB59167.1"/>
    <property type="molecule type" value="Genomic_DNA"/>
</dbReference>
<keyword evidence="3" id="KW-1185">Reference proteome</keyword>
<proteinExistence type="predicted"/>
<dbReference type="SUPFAM" id="SSF53448">
    <property type="entry name" value="Nucleotide-diphospho-sugar transferases"/>
    <property type="match status" value="1"/>
</dbReference>
<dbReference type="RefSeq" id="WP_121917335.1">
    <property type="nucleotide sequence ID" value="NZ_REFV01000007.1"/>
</dbReference>
<evidence type="ECO:0000259" key="1">
    <source>
        <dbReference type="Pfam" id="PF14134"/>
    </source>
</evidence>
<dbReference type="Proteomes" id="UP000281985">
    <property type="component" value="Unassembled WGS sequence"/>
</dbReference>
<accession>A0A3M0G531</accession>
<dbReference type="OrthoDB" id="5572060at2"/>
<evidence type="ECO:0000313" key="3">
    <source>
        <dbReference type="Proteomes" id="UP000281985"/>
    </source>
</evidence>